<accession>A0A3S0VYC0</accession>
<keyword evidence="2" id="KW-1185">Reference proteome</keyword>
<dbReference type="Pfam" id="PF14149">
    <property type="entry name" value="YhfH"/>
    <property type="match status" value="1"/>
</dbReference>
<comment type="caution">
    <text evidence="1">The sequence shown here is derived from an EMBL/GenBank/DDBJ whole genome shotgun (WGS) entry which is preliminary data.</text>
</comment>
<organism evidence="1 2">
    <name type="scientific">Peribacillus cavernae</name>
    <dbReference type="NCBI Taxonomy" id="1674310"/>
    <lineage>
        <taxon>Bacteria</taxon>
        <taxon>Bacillati</taxon>
        <taxon>Bacillota</taxon>
        <taxon>Bacilli</taxon>
        <taxon>Bacillales</taxon>
        <taxon>Bacillaceae</taxon>
        <taxon>Peribacillus</taxon>
    </lineage>
</organism>
<dbReference type="OrthoDB" id="1122256at2"/>
<dbReference type="RefSeq" id="WP_126864951.1">
    <property type="nucleotide sequence ID" value="NZ_JAUSTX010000015.1"/>
</dbReference>
<proteinExistence type="predicted"/>
<evidence type="ECO:0000313" key="2">
    <source>
        <dbReference type="Proteomes" id="UP000267430"/>
    </source>
</evidence>
<evidence type="ECO:0000313" key="1">
    <source>
        <dbReference type="EMBL" id="RUQ28843.1"/>
    </source>
</evidence>
<protein>
    <submittedName>
        <fullName evidence="1">YhfH family protein</fullName>
    </submittedName>
</protein>
<dbReference type="AlphaFoldDB" id="A0A3S0VYC0"/>
<dbReference type="EMBL" id="RYZZ01000014">
    <property type="protein sequence ID" value="RUQ28843.1"/>
    <property type="molecule type" value="Genomic_DNA"/>
</dbReference>
<reference evidence="1 2" key="1">
    <citation type="submission" date="2018-12" db="EMBL/GenBank/DDBJ databases">
        <title>Bacillus chawlae sp. nov., Bacillus glennii sp. nov., and Bacillus saganii sp. nov. Isolated from the Vehicle Assembly Building at Kennedy Space Center where the Viking Spacecraft were Assembled.</title>
        <authorList>
            <person name="Seuylemezian A."/>
            <person name="Vaishampayan P."/>
        </authorList>
    </citation>
    <scope>NUCLEOTIDE SEQUENCE [LARGE SCALE GENOMIC DNA]</scope>
    <source>
        <strain evidence="1 2">L5</strain>
    </source>
</reference>
<sequence length="45" mass="5272">MQMISPVEFFRSLPPKKCTECGENIVEQAESYLMECDRCLSKRDE</sequence>
<dbReference type="InterPro" id="IPR025432">
    <property type="entry name" value="YhfH-like"/>
</dbReference>
<gene>
    <name evidence="1" type="ORF">ELQ35_11410</name>
</gene>
<dbReference type="Proteomes" id="UP000267430">
    <property type="component" value="Unassembled WGS sequence"/>
</dbReference>
<name>A0A3S0VYC0_9BACI</name>